<evidence type="ECO:0000259" key="12">
    <source>
        <dbReference type="Pfam" id="PF00133"/>
    </source>
</evidence>
<dbReference type="EMBL" id="CP012357">
    <property type="protein sequence ID" value="AKX34112.1"/>
    <property type="molecule type" value="Genomic_DNA"/>
</dbReference>
<keyword evidence="6 11" id="KW-0067">ATP-binding</keyword>
<feature type="binding site" evidence="11">
    <location>
        <position position="528"/>
    </location>
    <ligand>
        <name>ATP</name>
        <dbReference type="ChEBI" id="CHEBI:30616"/>
    </ligand>
</feature>
<evidence type="ECO:0000256" key="8">
    <source>
        <dbReference type="ARBA" id="ARBA00023054"/>
    </source>
</evidence>
<feature type="short sequence motif" description="'KMSKS' region" evidence="11">
    <location>
        <begin position="525"/>
        <end position="529"/>
    </location>
</feature>
<dbReference type="CDD" id="cd00817">
    <property type="entry name" value="ValRS_core"/>
    <property type="match status" value="1"/>
</dbReference>
<accession>A0A0K1W1Y1</accession>
<keyword evidence="8 11" id="KW-0175">Coiled coil</keyword>
<dbReference type="FunFam" id="3.40.50.620:FF:000032">
    <property type="entry name" value="Valine--tRNA ligase"/>
    <property type="match status" value="1"/>
</dbReference>
<dbReference type="HAMAP" id="MF_02004">
    <property type="entry name" value="Val_tRNA_synth_type1"/>
    <property type="match status" value="1"/>
</dbReference>
<dbReference type="GO" id="GO:0004832">
    <property type="term" value="F:valine-tRNA ligase activity"/>
    <property type="evidence" value="ECO:0007669"/>
    <property type="project" value="UniProtKB-UniRule"/>
</dbReference>
<dbReference type="InterPro" id="IPR014729">
    <property type="entry name" value="Rossmann-like_a/b/a_fold"/>
</dbReference>
<evidence type="ECO:0000259" key="13">
    <source>
        <dbReference type="Pfam" id="PF08264"/>
    </source>
</evidence>
<protein>
    <recommendedName>
        <fullName evidence="11">Valine--tRNA ligase</fullName>
        <ecNumber evidence="11">6.1.1.9</ecNumber>
    </recommendedName>
    <alternativeName>
        <fullName evidence="11">Valyl-tRNA synthetase</fullName>
        <shortName evidence="11">ValRS</shortName>
    </alternativeName>
</protein>
<feature type="domain" description="Valyl-tRNA synthetase tRNA-binding arm" evidence="14">
    <location>
        <begin position="829"/>
        <end position="878"/>
    </location>
</feature>
<dbReference type="InterPro" id="IPR001412">
    <property type="entry name" value="aa-tRNA-synth_I_CS"/>
</dbReference>
<dbReference type="Gene3D" id="3.40.50.620">
    <property type="entry name" value="HUPs"/>
    <property type="match status" value="2"/>
</dbReference>
<comment type="catalytic activity">
    <reaction evidence="10 11">
        <text>tRNA(Val) + L-valine + ATP = L-valyl-tRNA(Val) + AMP + diphosphate</text>
        <dbReference type="Rhea" id="RHEA:10704"/>
        <dbReference type="Rhea" id="RHEA-COMP:9672"/>
        <dbReference type="Rhea" id="RHEA-COMP:9708"/>
        <dbReference type="ChEBI" id="CHEBI:30616"/>
        <dbReference type="ChEBI" id="CHEBI:33019"/>
        <dbReference type="ChEBI" id="CHEBI:57762"/>
        <dbReference type="ChEBI" id="CHEBI:78442"/>
        <dbReference type="ChEBI" id="CHEBI:78537"/>
        <dbReference type="ChEBI" id="CHEBI:456215"/>
        <dbReference type="EC" id="6.1.1.9"/>
    </reaction>
</comment>
<dbReference type="GO" id="GO:0005829">
    <property type="term" value="C:cytosol"/>
    <property type="evidence" value="ECO:0007669"/>
    <property type="project" value="TreeGrafter"/>
</dbReference>
<comment type="similarity">
    <text evidence="11">Belongs to the class-I aminoacyl-tRNA synthetase family. ValS type 1 subfamily.</text>
</comment>
<feature type="short sequence motif" description="'HIGH' region" evidence="11">
    <location>
        <begin position="47"/>
        <end position="57"/>
    </location>
</feature>
<dbReference type="EC" id="6.1.1.9" evidence="11"/>
<keyword evidence="16" id="KW-1185">Reference proteome</keyword>
<dbReference type="InterPro" id="IPR010978">
    <property type="entry name" value="tRNA-bd_arm"/>
</dbReference>
<dbReference type="SUPFAM" id="SSF47323">
    <property type="entry name" value="Anticodon-binding domain of a subclass of class I aminoacyl-tRNA synthetases"/>
    <property type="match status" value="1"/>
</dbReference>
<dbReference type="KEGG" id="sll:SLITO_v1c04590"/>
<dbReference type="SUPFAM" id="SSF50677">
    <property type="entry name" value="ValRS/IleRS/LeuRS editing domain"/>
    <property type="match status" value="1"/>
</dbReference>
<dbReference type="RefSeq" id="WP_075058204.1">
    <property type="nucleotide sequence ID" value="NZ_CP012357.1"/>
</dbReference>
<dbReference type="FunFam" id="3.40.50.620:FF:000098">
    <property type="entry name" value="Valine--tRNA ligase"/>
    <property type="match status" value="1"/>
</dbReference>
<dbReference type="NCBIfam" id="TIGR00422">
    <property type="entry name" value="valS"/>
    <property type="match status" value="1"/>
</dbReference>
<evidence type="ECO:0000259" key="14">
    <source>
        <dbReference type="Pfam" id="PF10458"/>
    </source>
</evidence>
<dbReference type="InterPro" id="IPR019499">
    <property type="entry name" value="Val-tRNA_synth_tRNA-bd"/>
</dbReference>
<dbReference type="InterPro" id="IPR013155">
    <property type="entry name" value="M/V/L/I-tRNA-synth_anticd-bd"/>
</dbReference>
<dbReference type="Gene3D" id="1.10.730.10">
    <property type="entry name" value="Isoleucyl-tRNA Synthetase, Domain 1"/>
    <property type="match status" value="1"/>
</dbReference>
<dbReference type="Pfam" id="PF10458">
    <property type="entry name" value="Val_tRNA-synt_C"/>
    <property type="match status" value="1"/>
</dbReference>
<dbReference type="SUPFAM" id="SSF46589">
    <property type="entry name" value="tRNA-binding arm"/>
    <property type="match status" value="1"/>
</dbReference>
<feature type="domain" description="Aminoacyl-tRNA synthetase class Ia" evidence="12">
    <location>
        <begin position="20"/>
        <end position="429"/>
    </location>
</feature>
<comment type="subcellular location">
    <subcellularLocation>
        <location evidence="1 11">Cytoplasm</location>
    </subcellularLocation>
</comment>
<dbReference type="Pfam" id="PF08264">
    <property type="entry name" value="Anticodon_1"/>
    <property type="match status" value="1"/>
</dbReference>
<evidence type="ECO:0000313" key="15">
    <source>
        <dbReference type="EMBL" id="AKX34112.1"/>
    </source>
</evidence>
<dbReference type="Pfam" id="PF00133">
    <property type="entry name" value="tRNA-synt_1"/>
    <property type="match status" value="2"/>
</dbReference>
<proteinExistence type="inferred from homology"/>
<dbReference type="InterPro" id="IPR033705">
    <property type="entry name" value="Anticodon_Ia_Val"/>
</dbReference>
<organism evidence="15 16">
    <name type="scientific">Spiroplasma litorale</name>
    <dbReference type="NCBI Taxonomy" id="216942"/>
    <lineage>
        <taxon>Bacteria</taxon>
        <taxon>Bacillati</taxon>
        <taxon>Mycoplasmatota</taxon>
        <taxon>Mollicutes</taxon>
        <taxon>Entomoplasmatales</taxon>
        <taxon>Spiroplasmataceae</taxon>
        <taxon>Spiroplasma</taxon>
    </lineage>
</organism>
<sequence length="880" mass="103985">MKKDILDKKYNHLLVESNKYKKWLELDLFKAKQDNKKPKFSIVIPPPNVTGKLHLGHAWDGALQDLLIRYKKLSGFDTIWIPGMDHAGIATQAKVEERLRKNNISRYDLGREKFIDKVWEWKEEYSQNIRQQWAKLGLSLDYSKEKFTYSDELNKIVNYVFVEMYNKNLIYRGERIINWDPKQKTALSNIEVIYKETKGKMYYFKYFFEDKKDYLIVATTRPETMFGDVCLVINPSDSRYKEYIGKKVINPANDQLIPIIADEYVEVDFGTGVMKCTPSHDPNDFELSLKHNLDLINVMNLDGTMNEKAIDYVGLDRFEARELLINNLKQKNLVEKIDDILHQVGYSERSGVIIEPLVSKQWFVKMDELSKIVLDLQKSDNKINFYPNRFSSTLEIWMENAYDWTISRQLWWGHQIPAWYNKNNKEEVYVGIEPPKDIENWIRDQDVLDTWFSSAFWPFATMEWDPSKISKLMNNYYPISVMVTGYDIIFFWVARMIFQGLKFTNSKPFKDVLIHGLIRDENGQKMSKSLGNGVDPMEVIEQYGADALRYFLITNSTPGQDLRYSEEKLKSSWNFLNKVWNASRFVFMNSDLKFTENEFDKNFVEKFSDNNLIDKWILNKLSLCKEEVNKNIDKYEFAVIGKVIYNFIWEDYCSWYLELAKVQLINDNLSEQEKLNTKATLIYVLKQILLLLHPFCPFMTEEIYLQFGSQASILNEVYDDRVYDFNVDQIENIFQIISSIREFRASQNIKNSLKLDFGLNIIKSKFISNKYILYVSYFAKNLANSILNTDYNFNSDFTSIPVRDYFLEIKNSDFINEEEIKNSLIETKNNLEKEIKRSENILNNQNFLSKASKEKIAEEKEKYNIYKTQYDAIVKKINNN</sequence>
<dbReference type="InterPro" id="IPR009080">
    <property type="entry name" value="tRNAsynth_Ia_anticodon-bd"/>
</dbReference>
<reference evidence="15 16" key="1">
    <citation type="journal article" date="2015" name="Genome Announc.">
        <title>Complete Genome Sequence of Spiroplasma litorale TN-1T (DSM 21781), a Bacterium Isolated from a Green-Eyed Horsefly (Tabanus nigrovittatus).</title>
        <authorList>
            <person name="Lo W.S."/>
            <person name="Lai Y.C."/>
            <person name="Lien Y.W."/>
            <person name="Wang T.H."/>
            <person name="Kuo C.H."/>
        </authorList>
    </citation>
    <scope>NUCLEOTIDE SEQUENCE [LARGE SCALE GENOMIC DNA]</scope>
    <source>
        <strain evidence="15 16">TN-1</strain>
    </source>
</reference>
<dbReference type="CDD" id="cd07962">
    <property type="entry name" value="Anticodon_Ia_Val"/>
    <property type="match status" value="1"/>
</dbReference>
<evidence type="ECO:0000256" key="9">
    <source>
        <dbReference type="ARBA" id="ARBA00023146"/>
    </source>
</evidence>
<feature type="domain" description="Aminoacyl-tRNA synthetase class Ia" evidence="12">
    <location>
        <begin position="439"/>
        <end position="564"/>
    </location>
</feature>
<keyword evidence="5 11" id="KW-0547">Nucleotide-binding</keyword>
<evidence type="ECO:0000256" key="1">
    <source>
        <dbReference type="ARBA" id="ARBA00004496"/>
    </source>
</evidence>
<dbReference type="NCBIfam" id="NF004349">
    <property type="entry name" value="PRK05729.1"/>
    <property type="match status" value="1"/>
</dbReference>
<evidence type="ECO:0000256" key="10">
    <source>
        <dbReference type="ARBA" id="ARBA00047552"/>
    </source>
</evidence>
<name>A0A0K1W1Y1_9MOLU</name>
<dbReference type="InterPro" id="IPR002303">
    <property type="entry name" value="Valyl-tRNA_ligase"/>
</dbReference>
<dbReference type="Gene3D" id="3.90.740.10">
    <property type="entry name" value="Valyl/Leucyl/Isoleucyl-tRNA synthetase, editing domain"/>
    <property type="match status" value="1"/>
</dbReference>
<keyword evidence="9 11" id="KW-0030">Aminoacyl-tRNA synthetase</keyword>
<keyword evidence="3 11" id="KW-0963">Cytoplasm</keyword>
<dbReference type="PRINTS" id="PR00986">
    <property type="entry name" value="TRNASYNTHVAL"/>
</dbReference>
<keyword evidence="4 11" id="KW-0436">Ligase</keyword>
<comment type="domain">
    <text evidence="11">ValRS has two distinct active sites: one for aminoacylation and one for editing. The misactivated threonine is translocated from the active site to the editing site.</text>
</comment>
<evidence type="ECO:0000256" key="7">
    <source>
        <dbReference type="ARBA" id="ARBA00022917"/>
    </source>
</evidence>
<gene>
    <name evidence="11 15" type="primary">valS</name>
    <name evidence="15" type="ORF">SLITO_v1c04590</name>
</gene>
<dbReference type="GO" id="GO:0005524">
    <property type="term" value="F:ATP binding"/>
    <property type="evidence" value="ECO:0007669"/>
    <property type="project" value="UniProtKB-UniRule"/>
</dbReference>
<keyword evidence="7 11" id="KW-0648">Protein biosynthesis</keyword>
<dbReference type="InterPro" id="IPR002300">
    <property type="entry name" value="aa-tRNA-synth_Ia"/>
</dbReference>
<dbReference type="STRING" id="216942.SLITO_v1c04590"/>
<dbReference type="Proteomes" id="UP000067476">
    <property type="component" value="Chromosome"/>
</dbReference>
<dbReference type="AlphaFoldDB" id="A0A0K1W1Y1"/>
<evidence type="ECO:0000256" key="2">
    <source>
        <dbReference type="ARBA" id="ARBA00011245"/>
    </source>
</evidence>
<evidence type="ECO:0000256" key="4">
    <source>
        <dbReference type="ARBA" id="ARBA00022598"/>
    </source>
</evidence>
<dbReference type="GO" id="GO:0006438">
    <property type="term" value="P:valyl-tRNA aminoacylation"/>
    <property type="evidence" value="ECO:0007669"/>
    <property type="project" value="UniProtKB-UniRule"/>
</dbReference>
<dbReference type="InterPro" id="IPR037118">
    <property type="entry name" value="Val-tRNA_synth_C_sf"/>
</dbReference>
<dbReference type="OrthoDB" id="9810365at2"/>
<evidence type="ECO:0000313" key="16">
    <source>
        <dbReference type="Proteomes" id="UP000067476"/>
    </source>
</evidence>
<dbReference type="Gene3D" id="1.10.287.380">
    <property type="entry name" value="Valyl-tRNA synthetase, C-terminal domain"/>
    <property type="match status" value="1"/>
</dbReference>
<comment type="subunit">
    <text evidence="2 11">Monomer.</text>
</comment>
<dbReference type="GO" id="GO:0002161">
    <property type="term" value="F:aminoacyl-tRNA deacylase activity"/>
    <property type="evidence" value="ECO:0007669"/>
    <property type="project" value="InterPro"/>
</dbReference>
<evidence type="ECO:0000256" key="3">
    <source>
        <dbReference type="ARBA" id="ARBA00022490"/>
    </source>
</evidence>
<dbReference type="SUPFAM" id="SSF52374">
    <property type="entry name" value="Nucleotidylyl transferase"/>
    <property type="match status" value="1"/>
</dbReference>
<evidence type="ECO:0000256" key="5">
    <source>
        <dbReference type="ARBA" id="ARBA00022741"/>
    </source>
</evidence>
<feature type="domain" description="Methionyl/Valyl/Leucyl/Isoleucyl-tRNA synthetase anticodon-binding" evidence="13">
    <location>
        <begin position="614"/>
        <end position="756"/>
    </location>
</feature>
<evidence type="ECO:0000256" key="11">
    <source>
        <dbReference type="HAMAP-Rule" id="MF_02004"/>
    </source>
</evidence>
<comment type="function">
    <text evidence="11">Catalyzes the attachment of valine to tRNA(Val). As ValRS can inadvertently accommodate and process structurally similar amino acids such as threonine, to avoid such errors, it has a 'posttransfer' editing activity that hydrolyzes mischarged Thr-tRNA(Val) in a tRNA-dependent manner.</text>
</comment>
<dbReference type="PATRIC" id="fig|216942.3.peg.462"/>
<dbReference type="PANTHER" id="PTHR11946:SF93">
    <property type="entry name" value="VALINE--TRNA LIGASE, CHLOROPLASTIC_MITOCHONDRIAL 2"/>
    <property type="match status" value="1"/>
</dbReference>
<dbReference type="PANTHER" id="PTHR11946">
    <property type="entry name" value="VALYL-TRNA SYNTHETASES"/>
    <property type="match status" value="1"/>
</dbReference>
<feature type="coiled-coil region" evidence="11">
    <location>
        <begin position="814"/>
        <end position="848"/>
    </location>
</feature>
<dbReference type="InterPro" id="IPR009008">
    <property type="entry name" value="Val/Leu/Ile-tRNA-synth_edit"/>
</dbReference>
<comment type="domain">
    <text evidence="11">The C-terminal coiled-coil domain is crucial for aminoacylation activity.</text>
</comment>
<dbReference type="PROSITE" id="PS00178">
    <property type="entry name" value="AA_TRNA_LIGASE_I"/>
    <property type="match status" value="1"/>
</dbReference>
<evidence type="ECO:0000256" key="6">
    <source>
        <dbReference type="ARBA" id="ARBA00022840"/>
    </source>
</evidence>